<evidence type="ECO:0000313" key="4">
    <source>
        <dbReference type="WBParaSite" id="nOo.2.0.1.t13352-RA"/>
    </source>
</evidence>
<proteinExistence type="predicted"/>
<sequence length="24" mass="2670">MDDSADTGEYVDELPEDRGHSSDE</sequence>
<dbReference type="Proteomes" id="UP000271087">
    <property type="component" value="Unassembled WGS sequence"/>
</dbReference>
<evidence type="ECO:0000313" key="2">
    <source>
        <dbReference type="EMBL" id="VDN01307.1"/>
    </source>
</evidence>
<dbReference type="AlphaFoldDB" id="A0A182EYU4"/>
<feature type="region of interest" description="Disordered" evidence="1">
    <location>
        <begin position="1"/>
        <end position="24"/>
    </location>
</feature>
<evidence type="ECO:0000313" key="3">
    <source>
        <dbReference type="Proteomes" id="UP000271087"/>
    </source>
</evidence>
<gene>
    <name evidence="2" type="ORF">NOO_LOCUS13352</name>
</gene>
<keyword evidence="3" id="KW-1185">Reference proteome</keyword>
<dbReference type="WBParaSite" id="nOo.2.0.1.t13352-RA">
    <property type="protein sequence ID" value="nOo.2.0.1.t13352-RA"/>
    <property type="gene ID" value="nOo.2.0.1.g13352"/>
</dbReference>
<evidence type="ECO:0000256" key="1">
    <source>
        <dbReference type="SAM" id="MobiDB-lite"/>
    </source>
</evidence>
<feature type="compositionally biased region" description="Acidic residues" evidence="1">
    <location>
        <begin position="1"/>
        <end position="15"/>
    </location>
</feature>
<name>A0A182EYU4_ONCOC</name>
<dbReference type="EMBL" id="UYRW01014813">
    <property type="protein sequence ID" value="VDN01307.1"/>
    <property type="molecule type" value="Genomic_DNA"/>
</dbReference>
<protein>
    <submittedName>
        <fullName evidence="4">DUF5786 domain-containing protein</fullName>
    </submittedName>
</protein>
<reference evidence="2 3" key="2">
    <citation type="submission" date="2018-08" db="EMBL/GenBank/DDBJ databases">
        <authorList>
            <person name="Laetsch R D."/>
            <person name="Stevens L."/>
            <person name="Kumar S."/>
            <person name="Blaxter L. M."/>
        </authorList>
    </citation>
    <scope>NUCLEOTIDE SEQUENCE [LARGE SCALE GENOMIC DNA]</scope>
</reference>
<organism evidence="4">
    <name type="scientific">Onchocerca ochengi</name>
    <name type="common">Filarial nematode worm</name>
    <dbReference type="NCBI Taxonomy" id="42157"/>
    <lineage>
        <taxon>Eukaryota</taxon>
        <taxon>Metazoa</taxon>
        <taxon>Ecdysozoa</taxon>
        <taxon>Nematoda</taxon>
        <taxon>Chromadorea</taxon>
        <taxon>Rhabditida</taxon>
        <taxon>Spirurina</taxon>
        <taxon>Spiruromorpha</taxon>
        <taxon>Filarioidea</taxon>
        <taxon>Onchocercidae</taxon>
        <taxon>Onchocerca</taxon>
    </lineage>
</organism>
<reference evidence="4" key="1">
    <citation type="submission" date="2016-06" db="UniProtKB">
        <authorList>
            <consortium name="WormBaseParasite"/>
        </authorList>
    </citation>
    <scope>IDENTIFICATION</scope>
</reference>
<accession>A0A182EYU4</accession>